<evidence type="ECO:0000256" key="7">
    <source>
        <dbReference type="ARBA" id="ARBA00023027"/>
    </source>
</evidence>
<evidence type="ECO:0000256" key="2">
    <source>
        <dbReference type="ARBA" id="ARBA00009219"/>
    </source>
</evidence>
<dbReference type="InterPro" id="IPR036291">
    <property type="entry name" value="NAD(P)-bd_dom_sf"/>
</dbReference>
<evidence type="ECO:0000256" key="16">
    <source>
        <dbReference type="ARBA" id="ARBA00082106"/>
    </source>
</evidence>
<dbReference type="GO" id="GO:0006696">
    <property type="term" value="P:ergosterol biosynthetic process"/>
    <property type="evidence" value="ECO:0007669"/>
    <property type="project" value="UniProtKB-ARBA"/>
</dbReference>
<dbReference type="Proteomes" id="UP000178129">
    <property type="component" value="Unassembled WGS sequence"/>
</dbReference>
<gene>
    <name evidence="18" type="ORF">RCO7_04610</name>
</gene>
<dbReference type="FunFam" id="3.40.50.720:FF:000346">
    <property type="entry name" value="C-3 sterol dehydrogenase/C-4 decarboxylase"/>
    <property type="match status" value="1"/>
</dbReference>
<protein>
    <recommendedName>
        <fullName evidence="12">Sterol-4-alpha-carboxylate 3-dehydrogenase ERG26, decarboxylating</fullName>
    </recommendedName>
    <alternativeName>
        <fullName evidence="15 16">C-3 Sterol dehydrogenase ERG26</fullName>
    </alternativeName>
    <alternativeName>
        <fullName evidence="13 14">C-4 decarboxylase ERG26</fullName>
    </alternativeName>
    <alternativeName>
        <fullName evidence="11">Sterol-4-alpha-carboxylate 3-dehydrogenase erg26, decarboxylating</fullName>
    </alternativeName>
</protein>
<keyword evidence="6" id="KW-0560">Oxidoreductase</keyword>
<evidence type="ECO:0000313" key="18">
    <source>
        <dbReference type="EMBL" id="CZS88937.1"/>
    </source>
</evidence>
<keyword evidence="9" id="KW-0472">Membrane</keyword>
<keyword evidence="4" id="KW-0256">Endoplasmic reticulum</keyword>
<dbReference type="Gene3D" id="3.40.50.720">
    <property type="entry name" value="NAD(P)-binding Rossmann-like Domain"/>
    <property type="match status" value="1"/>
</dbReference>
<dbReference type="InterPro" id="IPR050177">
    <property type="entry name" value="Lipid_A_modif_metabolic_enz"/>
</dbReference>
<comment type="similarity">
    <text evidence="2">Belongs to the 3-beta-HSD family.</text>
</comment>
<evidence type="ECO:0000259" key="17">
    <source>
        <dbReference type="Pfam" id="PF01073"/>
    </source>
</evidence>
<dbReference type="SUPFAM" id="SSF51735">
    <property type="entry name" value="NAD(P)-binding Rossmann-fold domains"/>
    <property type="match status" value="1"/>
</dbReference>
<dbReference type="STRING" id="914237.A0A1E1JSU4"/>
<dbReference type="PANTHER" id="PTHR43245:SF51">
    <property type="entry name" value="SHORT CHAIN DEHYDROGENASE_REDUCTASE FAMILY 42E, MEMBER 2"/>
    <property type="match status" value="1"/>
</dbReference>
<proteinExistence type="inferred from homology"/>
<keyword evidence="7" id="KW-0520">NAD</keyword>
<reference evidence="19" key="1">
    <citation type="submission" date="2016-03" db="EMBL/GenBank/DDBJ databases">
        <authorList>
            <person name="Ploux O."/>
        </authorList>
    </citation>
    <scope>NUCLEOTIDE SEQUENCE [LARGE SCALE GENOMIC DNA]</scope>
    <source>
        <strain evidence="19">UK7</strain>
    </source>
</reference>
<dbReference type="EMBL" id="FJUW01000002">
    <property type="protein sequence ID" value="CZS88937.1"/>
    <property type="molecule type" value="Genomic_DNA"/>
</dbReference>
<organism evidence="18 19">
    <name type="scientific">Rhynchosporium graminicola</name>
    <dbReference type="NCBI Taxonomy" id="2792576"/>
    <lineage>
        <taxon>Eukaryota</taxon>
        <taxon>Fungi</taxon>
        <taxon>Dikarya</taxon>
        <taxon>Ascomycota</taxon>
        <taxon>Pezizomycotina</taxon>
        <taxon>Leotiomycetes</taxon>
        <taxon>Helotiales</taxon>
        <taxon>Ploettnerulaceae</taxon>
        <taxon>Rhynchosporium</taxon>
    </lineage>
</organism>
<dbReference type="AlphaFoldDB" id="A0A1E1JSU4"/>
<comment type="subunit">
    <text evidence="10">Heterotetramer of ERG25, ERG26, ERG27 and ERG28. ERG28 acts as a scaffold to tether ERG27 and other 4,4-demethylation-related enzymes, forming a demethylation enzyme complex, in the endoplasmic reticulum.</text>
</comment>
<evidence type="ECO:0000256" key="8">
    <source>
        <dbReference type="ARBA" id="ARBA00023098"/>
    </source>
</evidence>
<dbReference type="InterPro" id="IPR002225">
    <property type="entry name" value="3Beta_OHSteriod_DH/Estase"/>
</dbReference>
<evidence type="ECO:0000256" key="14">
    <source>
        <dbReference type="ARBA" id="ARBA00081397"/>
    </source>
</evidence>
<comment type="subcellular location">
    <subcellularLocation>
        <location evidence="1">Endoplasmic reticulum membrane</location>
        <topology evidence="1">Peripheral membrane protein</topology>
    </subcellularLocation>
</comment>
<dbReference type="InParanoid" id="A0A1E1JSU4"/>
<evidence type="ECO:0000256" key="1">
    <source>
        <dbReference type="ARBA" id="ARBA00004406"/>
    </source>
</evidence>
<evidence type="ECO:0000256" key="4">
    <source>
        <dbReference type="ARBA" id="ARBA00022824"/>
    </source>
</evidence>
<comment type="caution">
    <text evidence="18">The sequence shown here is derived from an EMBL/GenBank/DDBJ whole genome shotgun (WGS) entry which is preliminary data.</text>
</comment>
<dbReference type="PANTHER" id="PTHR43245">
    <property type="entry name" value="BIFUNCTIONAL POLYMYXIN RESISTANCE PROTEIN ARNA"/>
    <property type="match status" value="1"/>
</dbReference>
<feature type="domain" description="3-beta hydroxysteroid dehydrogenase/isomerase" evidence="17">
    <location>
        <begin position="17"/>
        <end position="289"/>
    </location>
</feature>
<evidence type="ECO:0000256" key="12">
    <source>
        <dbReference type="ARBA" id="ARBA00067985"/>
    </source>
</evidence>
<evidence type="ECO:0000256" key="15">
    <source>
        <dbReference type="ARBA" id="ARBA00081452"/>
    </source>
</evidence>
<evidence type="ECO:0000256" key="9">
    <source>
        <dbReference type="ARBA" id="ARBA00023136"/>
    </source>
</evidence>
<evidence type="ECO:0000256" key="11">
    <source>
        <dbReference type="ARBA" id="ARBA00067470"/>
    </source>
</evidence>
<keyword evidence="5" id="KW-0752">Steroid biosynthesis</keyword>
<dbReference type="FunCoup" id="A0A1E1JSU4">
    <property type="interactions" value="405"/>
</dbReference>
<dbReference type="GO" id="GO:0000252">
    <property type="term" value="F:3-beta-hydroxysteroid dehydrogenase [NAD(P)+]/C4-decarboxylase activity"/>
    <property type="evidence" value="ECO:0007669"/>
    <property type="project" value="UniProtKB-ARBA"/>
</dbReference>
<evidence type="ECO:0000256" key="6">
    <source>
        <dbReference type="ARBA" id="ARBA00023002"/>
    </source>
</evidence>
<name>A0A1E1JSU4_9HELO</name>
<dbReference type="Pfam" id="PF01073">
    <property type="entry name" value="3Beta_HSD"/>
    <property type="match status" value="1"/>
</dbReference>
<dbReference type="GO" id="GO:0005789">
    <property type="term" value="C:endoplasmic reticulum membrane"/>
    <property type="evidence" value="ECO:0007669"/>
    <property type="project" value="UniProtKB-SubCell"/>
</dbReference>
<evidence type="ECO:0000256" key="3">
    <source>
        <dbReference type="ARBA" id="ARBA00022516"/>
    </source>
</evidence>
<keyword evidence="19" id="KW-1185">Reference proteome</keyword>
<keyword evidence="8" id="KW-0443">Lipid metabolism</keyword>
<keyword evidence="3" id="KW-0444">Lipid biosynthesis</keyword>
<sequence length="375" mass="41424">MTVNPSSAPKKTLGNVVVIGGCGFLGHHIVNLLHDTYASKISVLDLRTARNRHSSSSISYYDSDITSRSSLISIFGKIKPDVVIHTASPTLIGAGHELYYKVNVEGTKSVIEACQKTGVKALVYTSSASVISDNVNDLMNADERWPVIPAASQTEYYSTTKAEAEALVLAANRSPTAPQLLTCALRPAGIFGEGDVQMLPPIINVYHTNKTGFQLGENKNLFDFTYVVNVAHAHLLSANALLQTSKLSTAPLDHEKIDGEAFFVTNDEPVYFWDFTRAVWKAAGSDKGTEHVWVIGKDTGMAIGALLEWAMWFLGRTPKLTRRQVRYSSMTRYYDCGKAKRRLGYKPLVGLQEGITRSVEWFEEQRTKEEEKKGQ</sequence>
<evidence type="ECO:0000256" key="5">
    <source>
        <dbReference type="ARBA" id="ARBA00022955"/>
    </source>
</evidence>
<evidence type="ECO:0000313" key="19">
    <source>
        <dbReference type="Proteomes" id="UP000178129"/>
    </source>
</evidence>
<evidence type="ECO:0000256" key="13">
    <source>
        <dbReference type="ARBA" id="ARBA00081267"/>
    </source>
</evidence>
<accession>A0A1E1JSU4</accession>
<evidence type="ECO:0000256" key="10">
    <source>
        <dbReference type="ARBA" id="ARBA00046995"/>
    </source>
</evidence>